<dbReference type="AlphaFoldDB" id="A0A8S2GFV3"/>
<dbReference type="Proteomes" id="UP000677228">
    <property type="component" value="Unassembled WGS sequence"/>
</dbReference>
<evidence type="ECO:0000313" key="1">
    <source>
        <dbReference type="EMBL" id="CAF1679654.1"/>
    </source>
</evidence>
<accession>A0A8S2GFV3</accession>
<organism evidence="1 3">
    <name type="scientific">Didymodactylos carnosus</name>
    <dbReference type="NCBI Taxonomy" id="1234261"/>
    <lineage>
        <taxon>Eukaryota</taxon>
        <taxon>Metazoa</taxon>
        <taxon>Spiralia</taxon>
        <taxon>Gnathifera</taxon>
        <taxon>Rotifera</taxon>
        <taxon>Eurotatoria</taxon>
        <taxon>Bdelloidea</taxon>
        <taxon>Philodinida</taxon>
        <taxon>Philodinidae</taxon>
        <taxon>Didymodactylos</taxon>
    </lineage>
</organism>
<proteinExistence type="predicted"/>
<protein>
    <submittedName>
        <fullName evidence="1">Uncharacterized protein</fullName>
    </submittedName>
</protein>
<reference evidence="1" key="1">
    <citation type="submission" date="2021-02" db="EMBL/GenBank/DDBJ databases">
        <authorList>
            <person name="Nowell W R."/>
        </authorList>
    </citation>
    <scope>NUCLEOTIDE SEQUENCE</scope>
</reference>
<sequence length="77" mass="8624">MSTDQQMAIVDNFQATSYLDSTTVEQSVINSQQQPLIAATTTATTTITADTANTYQPTSPIQELEYQQQQQQVFQYK</sequence>
<evidence type="ECO:0000313" key="2">
    <source>
        <dbReference type="EMBL" id="CAF4569640.1"/>
    </source>
</evidence>
<dbReference type="Proteomes" id="UP000682733">
    <property type="component" value="Unassembled WGS sequence"/>
</dbReference>
<dbReference type="EMBL" id="CAJNOK010078923">
    <property type="protein sequence ID" value="CAF1679654.1"/>
    <property type="molecule type" value="Genomic_DNA"/>
</dbReference>
<dbReference type="EMBL" id="CAJOBA010116823">
    <property type="protein sequence ID" value="CAF4569640.1"/>
    <property type="molecule type" value="Genomic_DNA"/>
</dbReference>
<evidence type="ECO:0000313" key="3">
    <source>
        <dbReference type="Proteomes" id="UP000677228"/>
    </source>
</evidence>
<gene>
    <name evidence="1" type="ORF">OVA965_LOCUS46023</name>
    <name evidence="2" type="ORF">TMI583_LOCUS50128</name>
</gene>
<comment type="caution">
    <text evidence="1">The sequence shown here is derived from an EMBL/GenBank/DDBJ whole genome shotgun (WGS) entry which is preliminary data.</text>
</comment>
<name>A0A8S2GFV3_9BILA</name>